<dbReference type="Proteomes" id="UP000230423">
    <property type="component" value="Unassembled WGS sequence"/>
</dbReference>
<evidence type="ECO:0000313" key="3">
    <source>
        <dbReference type="Proteomes" id="UP000230423"/>
    </source>
</evidence>
<evidence type="ECO:0000256" key="1">
    <source>
        <dbReference type="SAM" id="MobiDB-lite"/>
    </source>
</evidence>
<evidence type="ECO:0000313" key="2">
    <source>
        <dbReference type="EMBL" id="PIO55181.1"/>
    </source>
</evidence>
<name>A0A2G9TB35_TELCI</name>
<proteinExistence type="predicted"/>
<reference evidence="2 3" key="1">
    <citation type="submission" date="2015-09" db="EMBL/GenBank/DDBJ databases">
        <title>Draft genome of the parasitic nematode Teladorsagia circumcincta isolate WARC Sus (inbred).</title>
        <authorList>
            <person name="Mitreva M."/>
        </authorList>
    </citation>
    <scope>NUCLEOTIDE SEQUENCE [LARGE SCALE GENOMIC DNA]</scope>
    <source>
        <strain evidence="2 3">S</strain>
    </source>
</reference>
<dbReference type="AlphaFoldDB" id="A0A2G9TB35"/>
<organism evidence="2 3">
    <name type="scientific">Teladorsagia circumcincta</name>
    <name type="common">Brown stomach worm</name>
    <name type="synonym">Ostertagia circumcincta</name>
    <dbReference type="NCBI Taxonomy" id="45464"/>
    <lineage>
        <taxon>Eukaryota</taxon>
        <taxon>Metazoa</taxon>
        <taxon>Ecdysozoa</taxon>
        <taxon>Nematoda</taxon>
        <taxon>Chromadorea</taxon>
        <taxon>Rhabditida</taxon>
        <taxon>Rhabditina</taxon>
        <taxon>Rhabditomorpha</taxon>
        <taxon>Strongyloidea</taxon>
        <taxon>Trichostrongylidae</taxon>
        <taxon>Teladorsagia</taxon>
    </lineage>
</organism>
<dbReference type="OrthoDB" id="10509370at2759"/>
<feature type="region of interest" description="Disordered" evidence="1">
    <location>
        <begin position="1"/>
        <end position="34"/>
    </location>
</feature>
<evidence type="ECO:0008006" key="4">
    <source>
        <dbReference type="Google" id="ProtNLM"/>
    </source>
</evidence>
<keyword evidence="3" id="KW-1185">Reference proteome</keyword>
<protein>
    <recommendedName>
        <fullName evidence="4">Histone H2B</fullName>
    </recommendedName>
</protein>
<gene>
    <name evidence="2" type="ORF">TELCIR_23434</name>
</gene>
<dbReference type="EMBL" id="KZ388183">
    <property type="protein sequence ID" value="PIO55181.1"/>
    <property type="molecule type" value="Genomic_DNA"/>
</dbReference>
<sequence>MPPKPSAKGAKKVAKSQKASRTGDKKGKHKRKESYSVYITVCSA</sequence>
<feature type="non-terminal residue" evidence="2">
    <location>
        <position position="44"/>
    </location>
</feature>
<accession>A0A2G9TB35</accession>